<dbReference type="Pfam" id="PF00892">
    <property type="entry name" value="EamA"/>
    <property type="match status" value="2"/>
</dbReference>
<dbReference type="OrthoDB" id="9812899at2"/>
<feature type="transmembrane region" description="Helical" evidence="1">
    <location>
        <begin position="19"/>
        <end position="40"/>
    </location>
</feature>
<feature type="transmembrane region" description="Helical" evidence="1">
    <location>
        <begin position="244"/>
        <end position="264"/>
    </location>
</feature>
<name>A0A1I3LN71_9RHOB</name>
<feature type="transmembrane region" description="Helical" evidence="1">
    <location>
        <begin position="103"/>
        <end position="125"/>
    </location>
</feature>
<feature type="transmembrane region" description="Helical" evidence="1">
    <location>
        <begin position="46"/>
        <end position="66"/>
    </location>
</feature>
<evidence type="ECO:0000256" key="1">
    <source>
        <dbReference type="SAM" id="Phobius"/>
    </source>
</evidence>
<dbReference type="EMBL" id="FOQH01000010">
    <property type="protein sequence ID" value="SFI86147.1"/>
    <property type="molecule type" value="Genomic_DNA"/>
</dbReference>
<feature type="transmembrane region" description="Helical" evidence="1">
    <location>
        <begin position="270"/>
        <end position="288"/>
    </location>
</feature>
<reference evidence="3 4" key="1">
    <citation type="submission" date="2016-10" db="EMBL/GenBank/DDBJ databases">
        <authorList>
            <person name="de Groot N.N."/>
        </authorList>
    </citation>
    <scope>NUCLEOTIDE SEQUENCE [LARGE SCALE GENOMIC DNA]</scope>
    <source>
        <strain evidence="3 4">CGMCC 1.11030</strain>
    </source>
</reference>
<evidence type="ECO:0000259" key="2">
    <source>
        <dbReference type="Pfam" id="PF00892"/>
    </source>
</evidence>
<keyword evidence="1" id="KW-1133">Transmembrane helix</keyword>
<dbReference type="PANTHER" id="PTHR22911">
    <property type="entry name" value="ACYL-MALONYL CONDENSING ENZYME-RELATED"/>
    <property type="match status" value="1"/>
</dbReference>
<protein>
    <submittedName>
        <fullName evidence="3">Permease of the drug/metabolite transporter (DMT) superfamily</fullName>
    </submittedName>
</protein>
<accession>A0A1I3LN71</accession>
<dbReference type="STRING" id="1114924.SAMN05216258_110108"/>
<feature type="transmembrane region" description="Helical" evidence="1">
    <location>
        <begin position="216"/>
        <end position="237"/>
    </location>
</feature>
<gene>
    <name evidence="3" type="ORF">SAMN05216258_110108</name>
</gene>
<feature type="transmembrane region" description="Helical" evidence="1">
    <location>
        <begin position="132"/>
        <end position="148"/>
    </location>
</feature>
<feature type="transmembrane region" description="Helical" evidence="1">
    <location>
        <begin position="154"/>
        <end position="174"/>
    </location>
</feature>
<dbReference type="AlphaFoldDB" id="A0A1I3LN71"/>
<dbReference type="GO" id="GO:0016020">
    <property type="term" value="C:membrane"/>
    <property type="evidence" value="ECO:0007669"/>
    <property type="project" value="InterPro"/>
</dbReference>
<organism evidence="3 4">
    <name type="scientific">Albimonas pacifica</name>
    <dbReference type="NCBI Taxonomy" id="1114924"/>
    <lineage>
        <taxon>Bacteria</taxon>
        <taxon>Pseudomonadati</taxon>
        <taxon>Pseudomonadota</taxon>
        <taxon>Alphaproteobacteria</taxon>
        <taxon>Rhodobacterales</taxon>
        <taxon>Paracoccaceae</taxon>
        <taxon>Albimonas</taxon>
    </lineage>
</organism>
<feature type="transmembrane region" description="Helical" evidence="1">
    <location>
        <begin position="78"/>
        <end position="97"/>
    </location>
</feature>
<feature type="transmembrane region" description="Helical" evidence="1">
    <location>
        <begin position="186"/>
        <end position="204"/>
    </location>
</feature>
<dbReference type="SUPFAM" id="SSF103481">
    <property type="entry name" value="Multidrug resistance efflux transporter EmrE"/>
    <property type="match status" value="2"/>
</dbReference>
<evidence type="ECO:0000313" key="3">
    <source>
        <dbReference type="EMBL" id="SFI86147.1"/>
    </source>
</evidence>
<evidence type="ECO:0000313" key="4">
    <source>
        <dbReference type="Proteomes" id="UP000199377"/>
    </source>
</evidence>
<feature type="domain" description="EamA" evidence="2">
    <location>
        <begin position="160"/>
        <end position="282"/>
    </location>
</feature>
<keyword evidence="1" id="KW-0472">Membrane</keyword>
<dbReference type="Proteomes" id="UP000199377">
    <property type="component" value="Unassembled WGS sequence"/>
</dbReference>
<dbReference type="PANTHER" id="PTHR22911:SF103">
    <property type="entry name" value="BLR2811 PROTEIN"/>
    <property type="match status" value="1"/>
</dbReference>
<keyword evidence="4" id="KW-1185">Reference proteome</keyword>
<feature type="domain" description="EamA" evidence="2">
    <location>
        <begin position="17"/>
        <end position="148"/>
    </location>
</feature>
<proteinExistence type="predicted"/>
<dbReference type="RefSeq" id="WP_092863303.1">
    <property type="nucleotide sequence ID" value="NZ_FOQH01000010.1"/>
</dbReference>
<dbReference type="InterPro" id="IPR037185">
    <property type="entry name" value="EmrE-like"/>
</dbReference>
<dbReference type="Gene3D" id="1.10.3730.20">
    <property type="match status" value="1"/>
</dbReference>
<keyword evidence="1" id="KW-0812">Transmembrane</keyword>
<dbReference type="InterPro" id="IPR000620">
    <property type="entry name" value="EamA_dom"/>
</dbReference>
<sequence>MTTPAAPGADARASELRGILLYIGALVFFTTMDVVAKWLVERHDPVMVVWARYASQAFWAFVLLAPRLGRIARTSRPGLHAIRALLPFGATMCFFSALQTMQIAEAVAIFEVAPLFITILAFFLLKEKVGPRRWTGVAIGFVGAMIIIRPGTEVFTPAMALPMAAAFFYASYAIATRWLSDEESPWTPFFYTAVGGAVCASLVVPFHWSTPSWQDGLVMAVFGVIGGAGQMLMILALRSASASTVAPISYLGLVFSAIWGLLIFSEFPDGWTVVGAVVVVGAGLYVWWRERVRAEQGS</sequence>